<accession>A0AAD9INZ9</accession>
<organism evidence="3 4">
    <name type="scientific">Paralvinella palmiformis</name>
    <dbReference type="NCBI Taxonomy" id="53620"/>
    <lineage>
        <taxon>Eukaryota</taxon>
        <taxon>Metazoa</taxon>
        <taxon>Spiralia</taxon>
        <taxon>Lophotrochozoa</taxon>
        <taxon>Annelida</taxon>
        <taxon>Polychaeta</taxon>
        <taxon>Sedentaria</taxon>
        <taxon>Canalipalpata</taxon>
        <taxon>Terebellida</taxon>
        <taxon>Terebelliformia</taxon>
        <taxon>Alvinellidae</taxon>
        <taxon>Paralvinella</taxon>
    </lineage>
</organism>
<evidence type="ECO:0000313" key="4">
    <source>
        <dbReference type="Proteomes" id="UP001208570"/>
    </source>
</evidence>
<name>A0AAD9INZ9_9ANNE</name>
<keyword evidence="4" id="KW-1185">Reference proteome</keyword>
<gene>
    <name evidence="3" type="ORF">LSH36_3597g00012</name>
</gene>
<reference evidence="3" key="1">
    <citation type="journal article" date="2023" name="Mol. Biol. Evol.">
        <title>Third-Generation Sequencing Reveals the Adaptive Role of the Epigenome in Three Deep-Sea Polychaetes.</title>
        <authorList>
            <person name="Perez M."/>
            <person name="Aroh O."/>
            <person name="Sun Y."/>
            <person name="Lan Y."/>
            <person name="Juniper S.K."/>
            <person name="Young C.R."/>
            <person name="Angers B."/>
            <person name="Qian P.Y."/>
        </authorList>
    </citation>
    <scope>NUCLEOTIDE SEQUENCE</scope>
    <source>
        <strain evidence="3">P08H-3</strain>
    </source>
</reference>
<evidence type="ECO:0000313" key="3">
    <source>
        <dbReference type="EMBL" id="KAK2138199.1"/>
    </source>
</evidence>
<dbReference type="InterPro" id="IPR029063">
    <property type="entry name" value="SAM-dependent_MTases_sf"/>
</dbReference>
<dbReference type="Pfam" id="PF13578">
    <property type="entry name" value="Methyltransf_24"/>
    <property type="match status" value="1"/>
</dbReference>
<dbReference type="Proteomes" id="UP001208570">
    <property type="component" value="Unassembled WGS sequence"/>
</dbReference>
<protein>
    <submittedName>
        <fullName evidence="3">Uncharacterized protein</fullName>
    </submittedName>
</protein>
<sequence>MSFNPKKSTLWSTVSNVVDCVRKTLPDKTFQKNSKAVINWDKRFSFVPNNILTCSQLFNGNSELPSSFSKDYQGYVSTFQNTMKKKDPGEGYTGQITVAFKAYLELASHSSVKTICETGFNAGHSTFGWLTINPNAHVYSFDIGVHQYAKPMAEYIRKLHPERFNITWGDSTKTIPIFHRQHPEVLCDLIIIDGGHTTGICKADLLNFKKMANNDSIVILDNYPQKSWKFNQILGDVWEWAKRNGEISEIFRCHVDAKPSDFGFSGDLSGYIYKLFPDREQSRLKRLASDNRPSSLVNQSDMNSTMASRDPEATPGEVNDDFNATMISFCREFLTEMRINCDKLAEDIREIQEDTKLIRNLRIEIVDIKNSYVNLKQRVVALEKGVKEKDKMVKNLTENCNQLKTEIRELRC</sequence>
<evidence type="ECO:0000256" key="2">
    <source>
        <dbReference type="SAM" id="MobiDB-lite"/>
    </source>
</evidence>
<proteinExistence type="predicted"/>
<dbReference type="SUPFAM" id="SSF53335">
    <property type="entry name" value="S-adenosyl-L-methionine-dependent methyltransferases"/>
    <property type="match status" value="1"/>
</dbReference>
<comment type="caution">
    <text evidence="3">The sequence shown here is derived from an EMBL/GenBank/DDBJ whole genome shotgun (WGS) entry which is preliminary data.</text>
</comment>
<feature type="region of interest" description="Disordered" evidence="2">
    <location>
        <begin position="287"/>
        <end position="317"/>
    </location>
</feature>
<dbReference type="AlphaFoldDB" id="A0AAD9INZ9"/>
<evidence type="ECO:0000256" key="1">
    <source>
        <dbReference type="SAM" id="Coils"/>
    </source>
</evidence>
<dbReference type="Gene3D" id="3.40.50.150">
    <property type="entry name" value="Vaccinia Virus protein VP39"/>
    <property type="match status" value="1"/>
</dbReference>
<dbReference type="EMBL" id="JAODUP010003586">
    <property type="protein sequence ID" value="KAK2138199.1"/>
    <property type="molecule type" value="Genomic_DNA"/>
</dbReference>
<feature type="coiled-coil region" evidence="1">
    <location>
        <begin position="334"/>
        <end position="406"/>
    </location>
</feature>
<keyword evidence="1" id="KW-0175">Coiled coil</keyword>
<feature type="compositionally biased region" description="Polar residues" evidence="2">
    <location>
        <begin position="291"/>
        <end position="307"/>
    </location>
</feature>